<dbReference type="Gene3D" id="1.10.287.130">
    <property type="match status" value="1"/>
</dbReference>
<dbReference type="InterPro" id="IPR003018">
    <property type="entry name" value="GAF"/>
</dbReference>
<dbReference type="Proteomes" id="UP000001880">
    <property type="component" value="Chromosome"/>
</dbReference>
<dbReference type="GO" id="GO:0000155">
    <property type="term" value="F:phosphorelay sensor kinase activity"/>
    <property type="evidence" value="ECO:0007669"/>
    <property type="project" value="InterPro"/>
</dbReference>
<evidence type="ECO:0000256" key="5">
    <source>
        <dbReference type="ARBA" id="ARBA00022777"/>
    </source>
</evidence>
<comment type="catalytic activity">
    <reaction evidence="1">
        <text>ATP + protein L-histidine = ADP + protein N-phospho-L-histidine.</text>
        <dbReference type="EC" id="2.7.13.3"/>
    </reaction>
</comment>
<dbReference type="InterPro" id="IPR050351">
    <property type="entry name" value="BphY/WalK/GraS-like"/>
</dbReference>
<dbReference type="CDD" id="cd00082">
    <property type="entry name" value="HisKA"/>
    <property type="match status" value="1"/>
</dbReference>
<dbReference type="GO" id="GO:0000156">
    <property type="term" value="F:phosphorelay response regulator activity"/>
    <property type="evidence" value="ECO:0007669"/>
    <property type="project" value="TreeGrafter"/>
</dbReference>
<dbReference type="PRINTS" id="PR00344">
    <property type="entry name" value="BCTRLSENSOR"/>
</dbReference>
<keyword evidence="4" id="KW-0808">Transferase</keyword>
<keyword evidence="3" id="KW-0597">Phosphoprotein</keyword>
<evidence type="ECO:0000256" key="2">
    <source>
        <dbReference type="ARBA" id="ARBA00012438"/>
    </source>
</evidence>
<evidence type="ECO:0000256" key="3">
    <source>
        <dbReference type="ARBA" id="ARBA00022553"/>
    </source>
</evidence>
<keyword evidence="5 7" id="KW-0418">Kinase</keyword>
<dbReference type="eggNOG" id="COG4251">
    <property type="taxonomic scope" value="Bacteria"/>
</dbReference>
<dbReference type="RefSeq" id="WP_012830847.1">
    <property type="nucleotide sequence ID" value="NC_013440.1"/>
</dbReference>
<name>D0LHB0_HALO1</name>
<dbReference type="OrthoDB" id="5400848at2"/>
<dbReference type="InterPro" id="IPR004358">
    <property type="entry name" value="Sig_transdc_His_kin-like_C"/>
</dbReference>
<dbReference type="PROSITE" id="PS50109">
    <property type="entry name" value="HIS_KIN"/>
    <property type="match status" value="1"/>
</dbReference>
<evidence type="ECO:0000256" key="1">
    <source>
        <dbReference type="ARBA" id="ARBA00000085"/>
    </source>
</evidence>
<dbReference type="InterPro" id="IPR036097">
    <property type="entry name" value="HisK_dim/P_sf"/>
</dbReference>
<accession>D0LHB0</accession>
<dbReference type="Pfam" id="PF01590">
    <property type="entry name" value="GAF"/>
    <property type="match status" value="1"/>
</dbReference>
<dbReference type="HOGENOM" id="CLU_684704_0_0_7"/>
<gene>
    <name evidence="7" type="ordered locus">Hoch_5778</name>
</gene>
<dbReference type="GO" id="GO:0030295">
    <property type="term" value="F:protein kinase activator activity"/>
    <property type="evidence" value="ECO:0007669"/>
    <property type="project" value="TreeGrafter"/>
</dbReference>
<dbReference type="InterPro" id="IPR036890">
    <property type="entry name" value="HATPase_C_sf"/>
</dbReference>
<dbReference type="InterPro" id="IPR029016">
    <property type="entry name" value="GAF-like_dom_sf"/>
</dbReference>
<dbReference type="InterPro" id="IPR005467">
    <property type="entry name" value="His_kinase_dom"/>
</dbReference>
<dbReference type="PANTHER" id="PTHR42878">
    <property type="entry name" value="TWO-COMPONENT HISTIDINE KINASE"/>
    <property type="match status" value="1"/>
</dbReference>
<dbReference type="SMART" id="SM00388">
    <property type="entry name" value="HisKA"/>
    <property type="match status" value="1"/>
</dbReference>
<dbReference type="AlphaFoldDB" id="D0LHB0"/>
<dbReference type="SUPFAM" id="SSF47384">
    <property type="entry name" value="Homodimeric domain of signal transducing histidine kinase"/>
    <property type="match status" value="1"/>
</dbReference>
<evidence type="ECO:0000259" key="6">
    <source>
        <dbReference type="PROSITE" id="PS50109"/>
    </source>
</evidence>
<dbReference type="STRING" id="502025.Hoch_5778"/>
<dbReference type="EMBL" id="CP001804">
    <property type="protein sequence ID" value="ACY18255.1"/>
    <property type="molecule type" value="Genomic_DNA"/>
</dbReference>
<dbReference type="InterPro" id="IPR003594">
    <property type="entry name" value="HATPase_dom"/>
</dbReference>
<proteinExistence type="predicted"/>
<sequence>MSSAENLSLRSQESEAVIRTLYEITADYGRGFAHQMQRLLALGCRRFQLDIGILSRIVDDRYEVLHVFAPPALELAAGAEFPLEKTICSITLQTTGPLAIEAMGRSPHRTHPAYAAFQLESYVGVPVMVDGERLGTLNFSSAKEYPRAFTAVDLECLQLMAVWVASELSHERALADLTAANADLNMFARALSHDLRQPLQTVSSLVTLLREDHGATLDEQACTDIAHIADASARMEQILGGLTRLFQVTNLNLERSIVRLDSLVSSLARELERTDPERVVRWDIAEHIAVEGDEALLRTFVQNLLLNAWKFSAKREVTEIRFGVIERDGIRTFYLEDNGAGFDMCRAGQMFQPFHRLHRHDEYAGSGLGLATAQRIVQAHRGRIWAKGEVGVGATFYFTLGR</sequence>
<dbReference type="SMART" id="SM00387">
    <property type="entry name" value="HATPase_c"/>
    <property type="match status" value="1"/>
</dbReference>
<feature type="domain" description="Histidine kinase" evidence="6">
    <location>
        <begin position="190"/>
        <end position="402"/>
    </location>
</feature>
<dbReference type="Pfam" id="PF02518">
    <property type="entry name" value="HATPase_c"/>
    <property type="match status" value="1"/>
</dbReference>
<keyword evidence="8" id="KW-1185">Reference proteome</keyword>
<dbReference type="Pfam" id="PF00512">
    <property type="entry name" value="HisKA"/>
    <property type="match status" value="1"/>
</dbReference>
<dbReference type="InterPro" id="IPR003661">
    <property type="entry name" value="HisK_dim/P_dom"/>
</dbReference>
<dbReference type="Gene3D" id="3.30.450.40">
    <property type="match status" value="1"/>
</dbReference>
<dbReference type="PANTHER" id="PTHR42878:SF15">
    <property type="entry name" value="BACTERIOPHYTOCHROME"/>
    <property type="match status" value="1"/>
</dbReference>
<dbReference type="SUPFAM" id="SSF55781">
    <property type="entry name" value="GAF domain-like"/>
    <property type="match status" value="1"/>
</dbReference>
<dbReference type="GO" id="GO:0007234">
    <property type="term" value="P:osmosensory signaling via phosphorelay pathway"/>
    <property type="evidence" value="ECO:0007669"/>
    <property type="project" value="TreeGrafter"/>
</dbReference>
<dbReference type="FunFam" id="3.30.565.10:FF:000006">
    <property type="entry name" value="Sensor histidine kinase WalK"/>
    <property type="match status" value="1"/>
</dbReference>
<protein>
    <recommendedName>
        <fullName evidence="2">histidine kinase</fullName>
        <ecNumber evidence="2">2.7.13.3</ecNumber>
    </recommendedName>
</protein>
<dbReference type="SMART" id="SM00065">
    <property type="entry name" value="GAF"/>
    <property type="match status" value="1"/>
</dbReference>
<evidence type="ECO:0000313" key="7">
    <source>
        <dbReference type="EMBL" id="ACY18255.1"/>
    </source>
</evidence>
<organism evidence="7 8">
    <name type="scientific">Haliangium ochraceum (strain DSM 14365 / JCM 11303 / SMP-2)</name>
    <dbReference type="NCBI Taxonomy" id="502025"/>
    <lineage>
        <taxon>Bacteria</taxon>
        <taxon>Pseudomonadati</taxon>
        <taxon>Myxococcota</taxon>
        <taxon>Polyangia</taxon>
        <taxon>Haliangiales</taxon>
        <taxon>Kofleriaceae</taxon>
        <taxon>Haliangium</taxon>
    </lineage>
</organism>
<dbReference type="SUPFAM" id="SSF55874">
    <property type="entry name" value="ATPase domain of HSP90 chaperone/DNA topoisomerase II/histidine kinase"/>
    <property type="match status" value="1"/>
</dbReference>
<dbReference type="EC" id="2.7.13.3" evidence="2"/>
<dbReference type="KEGG" id="hoh:Hoch_5778"/>
<evidence type="ECO:0000313" key="8">
    <source>
        <dbReference type="Proteomes" id="UP000001880"/>
    </source>
</evidence>
<reference evidence="7 8" key="1">
    <citation type="journal article" date="2010" name="Stand. Genomic Sci.">
        <title>Complete genome sequence of Haliangium ochraceum type strain (SMP-2).</title>
        <authorList>
            <consortium name="US DOE Joint Genome Institute (JGI-PGF)"/>
            <person name="Ivanova N."/>
            <person name="Daum C."/>
            <person name="Lang E."/>
            <person name="Abt B."/>
            <person name="Kopitz M."/>
            <person name="Saunders E."/>
            <person name="Lapidus A."/>
            <person name="Lucas S."/>
            <person name="Glavina Del Rio T."/>
            <person name="Nolan M."/>
            <person name="Tice H."/>
            <person name="Copeland A."/>
            <person name="Cheng J.F."/>
            <person name="Chen F."/>
            <person name="Bruce D."/>
            <person name="Goodwin L."/>
            <person name="Pitluck S."/>
            <person name="Mavromatis K."/>
            <person name="Pati A."/>
            <person name="Mikhailova N."/>
            <person name="Chen A."/>
            <person name="Palaniappan K."/>
            <person name="Land M."/>
            <person name="Hauser L."/>
            <person name="Chang Y.J."/>
            <person name="Jeffries C.D."/>
            <person name="Detter J.C."/>
            <person name="Brettin T."/>
            <person name="Rohde M."/>
            <person name="Goker M."/>
            <person name="Bristow J."/>
            <person name="Markowitz V."/>
            <person name="Eisen J.A."/>
            <person name="Hugenholtz P."/>
            <person name="Kyrpides N.C."/>
            <person name="Klenk H.P."/>
        </authorList>
    </citation>
    <scope>NUCLEOTIDE SEQUENCE [LARGE SCALE GENOMIC DNA]</scope>
    <source>
        <strain evidence="8">DSM 14365 / CIP 107738 / JCM 11303 / AJ 13395 / SMP-2</strain>
    </source>
</reference>
<dbReference type="eggNOG" id="COG2203">
    <property type="taxonomic scope" value="Bacteria"/>
</dbReference>
<dbReference type="Gene3D" id="3.30.565.10">
    <property type="entry name" value="Histidine kinase-like ATPase, C-terminal domain"/>
    <property type="match status" value="1"/>
</dbReference>
<evidence type="ECO:0000256" key="4">
    <source>
        <dbReference type="ARBA" id="ARBA00022679"/>
    </source>
</evidence>